<gene>
    <name evidence="1" type="ORF">PR048_018761</name>
</gene>
<protein>
    <submittedName>
        <fullName evidence="1">Uncharacterized protein</fullName>
    </submittedName>
</protein>
<name>A0ABQ9HD83_9NEOP</name>
<dbReference type="Proteomes" id="UP001159363">
    <property type="component" value="Chromosome 5"/>
</dbReference>
<comment type="caution">
    <text evidence="1">The sequence shown here is derived from an EMBL/GenBank/DDBJ whole genome shotgun (WGS) entry which is preliminary data.</text>
</comment>
<proteinExistence type="predicted"/>
<accession>A0ABQ9HD83</accession>
<sequence length="93" mass="9857">MVKKKCGDVKSSLHTSINTSKMDGVTSGQVDTQLSGEADWATWKGKLTVLPRATNLLGITSCKVTLTVLPRATNLLGITSCKVKLTQPNAQGN</sequence>
<reference evidence="1 2" key="1">
    <citation type="submission" date="2023-02" db="EMBL/GenBank/DDBJ databases">
        <title>LHISI_Scaffold_Assembly.</title>
        <authorList>
            <person name="Stuart O.P."/>
            <person name="Cleave R."/>
            <person name="Magrath M.J.L."/>
            <person name="Mikheyev A.S."/>
        </authorList>
    </citation>
    <scope>NUCLEOTIDE SEQUENCE [LARGE SCALE GENOMIC DNA]</scope>
    <source>
        <strain evidence="1">Daus_M_001</strain>
        <tissue evidence="1">Leg muscle</tissue>
    </source>
</reference>
<keyword evidence="2" id="KW-1185">Reference proteome</keyword>
<organism evidence="1 2">
    <name type="scientific">Dryococelus australis</name>
    <dbReference type="NCBI Taxonomy" id="614101"/>
    <lineage>
        <taxon>Eukaryota</taxon>
        <taxon>Metazoa</taxon>
        <taxon>Ecdysozoa</taxon>
        <taxon>Arthropoda</taxon>
        <taxon>Hexapoda</taxon>
        <taxon>Insecta</taxon>
        <taxon>Pterygota</taxon>
        <taxon>Neoptera</taxon>
        <taxon>Polyneoptera</taxon>
        <taxon>Phasmatodea</taxon>
        <taxon>Verophasmatodea</taxon>
        <taxon>Anareolatae</taxon>
        <taxon>Phasmatidae</taxon>
        <taxon>Eurycanthinae</taxon>
        <taxon>Dryococelus</taxon>
    </lineage>
</organism>
<dbReference type="EMBL" id="JARBHB010000006">
    <property type="protein sequence ID" value="KAJ8882273.1"/>
    <property type="molecule type" value="Genomic_DNA"/>
</dbReference>
<evidence type="ECO:0000313" key="2">
    <source>
        <dbReference type="Proteomes" id="UP001159363"/>
    </source>
</evidence>
<evidence type="ECO:0000313" key="1">
    <source>
        <dbReference type="EMBL" id="KAJ8882273.1"/>
    </source>
</evidence>